<name>A0A4Q9LAR9_9MICR</name>
<feature type="transmembrane region" description="Helical" evidence="8">
    <location>
        <begin position="183"/>
        <end position="202"/>
    </location>
</feature>
<evidence type="ECO:0000313" key="9">
    <source>
        <dbReference type="EMBL" id="TBU04873.1"/>
    </source>
</evidence>
<feature type="transmembrane region" description="Helical" evidence="8">
    <location>
        <begin position="955"/>
        <end position="971"/>
    </location>
</feature>
<evidence type="ECO:0000256" key="4">
    <source>
        <dbReference type="ARBA" id="ARBA00022692"/>
    </source>
</evidence>
<feature type="transmembrane region" description="Helical" evidence="8">
    <location>
        <begin position="99"/>
        <end position="120"/>
    </location>
</feature>
<feature type="transmembrane region" description="Helical" evidence="8">
    <location>
        <begin position="262"/>
        <end position="281"/>
    </location>
</feature>
<feature type="transmembrane region" description="Helical" evidence="8">
    <location>
        <begin position="484"/>
        <end position="502"/>
    </location>
</feature>
<evidence type="ECO:0000256" key="6">
    <source>
        <dbReference type="ARBA" id="ARBA00023136"/>
    </source>
</evidence>
<evidence type="ECO:0000256" key="2">
    <source>
        <dbReference type="ARBA" id="ARBA00010992"/>
    </source>
</evidence>
<evidence type="ECO:0000256" key="8">
    <source>
        <dbReference type="SAM" id="Phobius"/>
    </source>
</evidence>
<dbReference type="InterPro" id="IPR036259">
    <property type="entry name" value="MFS_trans_sf"/>
</dbReference>
<dbReference type="GO" id="GO:0015149">
    <property type="term" value="F:hexose transmembrane transporter activity"/>
    <property type="evidence" value="ECO:0007669"/>
    <property type="project" value="TreeGrafter"/>
</dbReference>
<dbReference type="PRINTS" id="PR00171">
    <property type="entry name" value="SUGRTRNSPORT"/>
</dbReference>
<feature type="transmembrane region" description="Helical" evidence="8">
    <location>
        <begin position="312"/>
        <end position="334"/>
    </location>
</feature>
<evidence type="ECO:0000313" key="10">
    <source>
        <dbReference type="Proteomes" id="UP000292362"/>
    </source>
</evidence>
<keyword evidence="5 8" id="KW-1133">Transmembrane helix</keyword>
<comment type="similarity">
    <text evidence="2">Belongs to the major facilitator superfamily. Sugar transporter (TC 2.A.1.1) family.</text>
</comment>
<evidence type="ECO:0000256" key="3">
    <source>
        <dbReference type="ARBA" id="ARBA00022448"/>
    </source>
</evidence>
<keyword evidence="6 8" id="KW-0472">Membrane</keyword>
<feature type="transmembrane region" description="Helical" evidence="8">
    <location>
        <begin position="641"/>
        <end position="663"/>
    </location>
</feature>
<feature type="transmembrane region" description="Helical" evidence="8">
    <location>
        <begin position="70"/>
        <end position="87"/>
    </location>
</feature>
<dbReference type="Proteomes" id="UP000292362">
    <property type="component" value="Unassembled WGS sequence"/>
</dbReference>
<keyword evidence="4 8" id="KW-0812">Transmembrane</keyword>
<accession>A0A4Q9LAR9</accession>
<evidence type="ECO:0000256" key="7">
    <source>
        <dbReference type="SAM" id="MobiDB-lite"/>
    </source>
</evidence>
<evidence type="ECO:0000256" key="5">
    <source>
        <dbReference type="ARBA" id="ARBA00022989"/>
    </source>
</evidence>
<feature type="transmembrane region" description="Helical" evidence="8">
    <location>
        <begin position="923"/>
        <end position="943"/>
    </location>
</feature>
<dbReference type="GO" id="GO:0016020">
    <property type="term" value="C:membrane"/>
    <property type="evidence" value="ECO:0007669"/>
    <property type="project" value="UniProtKB-SubCell"/>
</dbReference>
<dbReference type="InterPro" id="IPR003663">
    <property type="entry name" value="Sugar/inositol_transpt"/>
</dbReference>
<keyword evidence="9" id="KW-0762">Sugar transport</keyword>
<organism evidence="9 10">
    <name type="scientific">Hamiltosporidium tvaerminnensis</name>
    <dbReference type="NCBI Taxonomy" id="1176355"/>
    <lineage>
        <taxon>Eukaryota</taxon>
        <taxon>Fungi</taxon>
        <taxon>Fungi incertae sedis</taxon>
        <taxon>Microsporidia</taxon>
        <taxon>Dubosqiidae</taxon>
        <taxon>Hamiltosporidium</taxon>
    </lineage>
</organism>
<feature type="transmembrane region" description="Helical" evidence="8">
    <location>
        <begin position="670"/>
        <end position="689"/>
    </location>
</feature>
<feature type="transmembrane region" description="Helical" evidence="8">
    <location>
        <begin position="460"/>
        <end position="478"/>
    </location>
</feature>
<feature type="transmembrane region" description="Helical" evidence="8">
    <location>
        <begin position="401"/>
        <end position="424"/>
    </location>
</feature>
<dbReference type="Pfam" id="PF00083">
    <property type="entry name" value="Sugar_tr"/>
    <property type="match status" value="3"/>
</dbReference>
<feature type="transmembrane region" description="Helical" evidence="8">
    <location>
        <begin position="159"/>
        <end position="177"/>
    </location>
</feature>
<dbReference type="PANTHER" id="PTHR23503">
    <property type="entry name" value="SOLUTE CARRIER FAMILY 2"/>
    <property type="match status" value="1"/>
</dbReference>
<dbReference type="SUPFAM" id="SSF103473">
    <property type="entry name" value="MFS general substrate transporter"/>
    <property type="match status" value="2"/>
</dbReference>
<proteinExistence type="inferred from homology"/>
<dbReference type="PANTHER" id="PTHR23503:SF8">
    <property type="entry name" value="FACILITATED GLUCOSE TRANSPORTER PROTEIN 1"/>
    <property type="match status" value="1"/>
</dbReference>
<evidence type="ECO:0000256" key="1">
    <source>
        <dbReference type="ARBA" id="ARBA00004141"/>
    </source>
</evidence>
<keyword evidence="3" id="KW-0813">Transport</keyword>
<dbReference type="AlphaFoldDB" id="A0A4Q9LAR9"/>
<comment type="subcellular location">
    <subcellularLocation>
        <location evidence="1">Membrane</location>
        <topology evidence="1">Multi-pass membrane protein</topology>
    </subcellularLocation>
</comment>
<sequence length="977" mass="108929">MEKEKNLNIFRRWFLDTNAAIQFSAIIAGLCAFSIGLNMSILDSAAAIFMECSEEDSNLKRCVQCTKNEWSFFVSILSLGAPFAIYLSKYTSLSKKKFLLIANALYIIGFSIIAFTYNYLSVVLGRFIVGCGVGLCSVNVPLYISYLSKNKLIINYNQLFIIVGIFSGQVLSFGFTNVDNWKIRLYINLMFLLCHTFLLLLIKNVEFSVESTKKSIFSIFTSKEGRKAIFPALSIHIGRQLSCVNNVIQYSTMLIASSLSPAQIVLSISLSLSSFILGINLTNINTAKQVFSTCSTQNTIIKSCILTTTSQWAFLIALLSLGAPITALFHTTLFKYFYILISKHIYPNPSSYINKNKDNSSIDINRDRYDRYDRFDITNDNTTTTTNTTNNTNTNPTTLHILLLANLLYITSTLLFTTCTSYTILCISRIITGMAVGLTSISVPSFLTNTSKFIKNYHQIFIILGIFFGQIFSFIFYTLETWKIPFYILFLVIILHSTLLYFKKIEISEYNSIGDCVSIVNTVDLYPNPSLTLNKCINNKDTKKDCNNRSDNNNCNNCESNNCNTNNHSTNRDCNNSSNNSSNNNTLTNNTITNNTTPNNTIITNTGNTLVISLLTHILQQLSCINGVIQYTSLLISNNIPYTLLIITINITMIIFTLISILLKMERKKIFLISNLLTLVGLMMLSSSLNVLISLFVYLIGFTIGLGPIPWQLVGGNSKVGDSVNDSVDNYKGVNDKDNYKGANDKDMVVGVNNSVDNYKGVIKSVDGYKGVSNSVDGYKGVNDSIDGYKGVNDSVHGYKGVNDSKDSYEGVNNSKDSYKGVSNSVDGYKGVSNSVDGYKGVSNSVDGYKGVSNSVNGYNPVNNSIDNYNPVNNSTNEQHPFNNLSDNYHPVNNSILTQHPFKNTLNTYNPVNTKTKCYSNTVIAKTCVTVNWLTCFIFSYIFPITHDYMGKRCYLLYACICSVIYTYIYIKGDNVI</sequence>
<gene>
    <name evidence="9" type="ORF">CWI37_0077p0040</name>
</gene>
<feature type="transmembrane region" description="Helical" evidence="8">
    <location>
        <begin position="21"/>
        <end position="50"/>
    </location>
</feature>
<dbReference type="EMBL" id="PITJ01000077">
    <property type="protein sequence ID" value="TBU04873.1"/>
    <property type="molecule type" value="Genomic_DNA"/>
</dbReference>
<feature type="region of interest" description="Disordered" evidence="7">
    <location>
        <begin position="573"/>
        <end position="593"/>
    </location>
</feature>
<dbReference type="InterPro" id="IPR005828">
    <property type="entry name" value="MFS_sugar_transport-like"/>
</dbReference>
<feature type="transmembrane region" description="Helical" evidence="8">
    <location>
        <begin position="430"/>
        <end position="448"/>
    </location>
</feature>
<reference evidence="9 10" key="1">
    <citation type="submission" date="2017-12" db="EMBL/GenBank/DDBJ databases">
        <authorList>
            <person name="Pombert J.-F."/>
            <person name="Haag K.L."/>
            <person name="Ebert D."/>
        </authorList>
    </citation>
    <scope>NUCLEOTIDE SEQUENCE [LARGE SCALE GENOMIC DNA]</scope>
    <source>
        <strain evidence="9">FI-OER-3-3</strain>
    </source>
</reference>
<protein>
    <submittedName>
        <fullName evidence="9">Putative sugar transporter</fullName>
    </submittedName>
</protein>
<dbReference type="InterPro" id="IPR045263">
    <property type="entry name" value="GLUT"/>
</dbReference>
<feature type="transmembrane region" description="Helical" evidence="8">
    <location>
        <begin position="126"/>
        <end position="147"/>
    </location>
</feature>
<dbReference type="VEuPathDB" id="MicrosporidiaDB:CWI37_0077p0040"/>
<comment type="caution">
    <text evidence="9">The sequence shown here is derived from an EMBL/GenBank/DDBJ whole genome shotgun (WGS) entry which is preliminary data.</text>
</comment>
<feature type="transmembrane region" description="Helical" evidence="8">
    <location>
        <begin position="695"/>
        <end position="714"/>
    </location>
</feature>
<dbReference type="Gene3D" id="1.20.1250.20">
    <property type="entry name" value="MFS general substrate transporter like domains"/>
    <property type="match status" value="3"/>
</dbReference>